<dbReference type="SUPFAM" id="SSF54862">
    <property type="entry name" value="4Fe-4S ferredoxins"/>
    <property type="match status" value="1"/>
</dbReference>
<evidence type="ECO:0000256" key="4">
    <source>
        <dbReference type="ARBA" id="ARBA00022982"/>
    </source>
</evidence>
<name>A0A7W7HX15_9ACTN</name>
<evidence type="ECO:0000256" key="3">
    <source>
        <dbReference type="ARBA" id="ARBA00022723"/>
    </source>
</evidence>
<dbReference type="GO" id="GO:0005506">
    <property type="term" value="F:iron ion binding"/>
    <property type="evidence" value="ECO:0007669"/>
    <property type="project" value="UniProtKB-UniRule"/>
</dbReference>
<dbReference type="PRINTS" id="PR00352">
    <property type="entry name" value="3FE4SFRDOXIN"/>
</dbReference>
<dbReference type="PANTHER" id="PTHR36923">
    <property type="entry name" value="FERREDOXIN"/>
    <property type="match status" value="1"/>
</dbReference>
<evidence type="ECO:0000256" key="2">
    <source>
        <dbReference type="ARBA" id="ARBA00022448"/>
    </source>
</evidence>
<organism evidence="9 10">
    <name type="scientific">Actinoplanes digitatis</name>
    <dbReference type="NCBI Taxonomy" id="1868"/>
    <lineage>
        <taxon>Bacteria</taxon>
        <taxon>Bacillati</taxon>
        <taxon>Actinomycetota</taxon>
        <taxon>Actinomycetes</taxon>
        <taxon>Micromonosporales</taxon>
        <taxon>Micromonosporaceae</taxon>
        <taxon>Actinoplanes</taxon>
    </lineage>
</organism>
<evidence type="ECO:0000256" key="1">
    <source>
        <dbReference type="ARBA" id="ARBA00001927"/>
    </source>
</evidence>
<keyword evidence="10" id="KW-1185">Reference proteome</keyword>
<dbReference type="InterPro" id="IPR051269">
    <property type="entry name" value="Fe-S_cluster_ET"/>
</dbReference>
<dbReference type="PANTHER" id="PTHR36923:SF3">
    <property type="entry name" value="FERREDOXIN"/>
    <property type="match status" value="1"/>
</dbReference>
<comment type="caution">
    <text evidence="9">The sequence shown here is derived from an EMBL/GenBank/DDBJ whole genome shotgun (WGS) entry which is preliminary data.</text>
</comment>
<evidence type="ECO:0000256" key="5">
    <source>
        <dbReference type="ARBA" id="ARBA00023004"/>
    </source>
</evidence>
<dbReference type="AlphaFoldDB" id="A0A7W7HX15"/>
<comment type="cofactor">
    <cofactor evidence="1">
        <name>[3Fe-4S] cluster</name>
        <dbReference type="ChEBI" id="CHEBI:21137"/>
    </cofactor>
</comment>
<evidence type="ECO:0000256" key="6">
    <source>
        <dbReference type="ARBA" id="ARBA00023014"/>
    </source>
</evidence>
<keyword evidence="6 8" id="KW-0411">Iron-sulfur</keyword>
<dbReference type="Pfam" id="PF13370">
    <property type="entry name" value="Fer4_13"/>
    <property type="match status" value="1"/>
</dbReference>
<dbReference type="RefSeq" id="WP_184993405.1">
    <property type="nucleotide sequence ID" value="NZ_BOMK01000012.1"/>
</dbReference>
<proteinExistence type="predicted"/>
<evidence type="ECO:0000256" key="7">
    <source>
        <dbReference type="ARBA" id="ARBA00023291"/>
    </source>
</evidence>
<comment type="function">
    <text evidence="8">Ferredoxins are iron-sulfur proteins that transfer electrons in a wide variety of metabolic reactions.</text>
</comment>
<dbReference type="InterPro" id="IPR001080">
    <property type="entry name" value="3Fe4S_ferredoxin"/>
</dbReference>
<evidence type="ECO:0000256" key="8">
    <source>
        <dbReference type="RuleBase" id="RU368020"/>
    </source>
</evidence>
<dbReference type="Proteomes" id="UP000578112">
    <property type="component" value="Unassembled WGS sequence"/>
</dbReference>
<keyword evidence="2 8" id="KW-0813">Transport</keyword>
<sequence>MKVAVDTHLCIGSGTCALTAPAVFDTDPEEAVVVVLEPEPPPEQYEAVRSAVLHCPAAVISLLE</sequence>
<reference evidence="9 10" key="1">
    <citation type="submission" date="2020-08" db="EMBL/GenBank/DDBJ databases">
        <title>Sequencing the genomes of 1000 actinobacteria strains.</title>
        <authorList>
            <person name="Klenk H.-P."/>
        </authorList>
    </citation>
    <scope>NUCLEOTIDE SEQUENCE [LARGE SCALE GENOMIC DNA]</scope>
    <source>
        <strain evidence="9 10">DSM 43149</strain>
    </source>
</reference>
<dbReference type="EMBL" id="JACHNH010000001">
    <property type="protein sequence ID" value="MBB4762361.1"/>
    <property type="molecule type" value="Genomic_DNA"/>
</dbReference>
<protein>
    <recommendedName>
        <fullName evidence="8">Ferredoxin</fullName>
    </recommendedName>
</protein>
<keyword evidence="4 8" id="KW-0249">Electron transport</keyword>
<evidence type="ECO:0000313" key="10">
    <source>
        <dbReference type="Proteomes" id="UP000578112"/>
    </source>
</evidence>
<dbReference type="GO" id="GO:0009055">
    <property type="term" value="F:electron transfer activity"/>
    <property type="evidence" value="ECO:0007669"/>
    <property type="project" value="UniProtKB-UniRule"/>
</dbReference>
<keyword evidence="3 8" id="KW-0479">Metal-binding</keyword>
<accession>A0A7W7HX15</accession>
<keyword evidence="5 8" id="KW-0408">Iron</keyword>
<dbReference type="Gene3D" id="3.30.70.20">
    <property type="match status" value="1"/>
</dbReference>
<keyword evidence="7" id="KW-0003">3Fe-4S</keyword>
<dbReference type="GO" id="GO:0051538">
    <property type="term" value="F:3 iron, 4 sulfur cluster binding"/>
    <property type="evidence" value="ECO:0007669"/>
    <property type="project" value="UniProtKB-KW"/>
</dbReference>
<gene>
    <name evidence="9" type="ORF">BJ971_002917</name>
</gene>
<evidence type="ECO:0000313" key="9">
    <source>
        <dbReference type="EMBL" id="MBB4762361.1"/>
    </source>
</evidence>